<protein>
    <submittedName>
        <fullName evidence="6">DNA-binding transcriptional regulator, LysR family</fullName>
    </submittedName>
</protein>
<dbReference type="InterPro" id="IPR036390">
    <property type="entry name" value="WH_DNA-bd_sf"/>
</dbReference>
<dbReference type="SUPFAM" id="SSF53850">
    <property type="entry name" value="Periplasmic binding protein-like II"/>
    <property type="match status" value="1"/>
</dbReference>
<dbReference type="PRINTS" id="PR00039">
    <property type="entry name" value="HTHLYSR"/>
</dbReference>
<dbReference type="Pfam" id="PF00126">
    <property type="entry name" value="HTH_1"/>
    <property type="match status" value="1"/>
</dbReference>
<evidence type="ECO:0000313" key="7">
    <source>
        <dbReference type="Proteomes" id="UP000185999"/>
    </source>
</evidence>
<dbReference type="AlphaFoldDB" id="A0A1N7LT18"/>
<sequence>MAYSFSQLLNRLSFRQLQVFITVYQLRGYSKAAEKLGLTQPAVSSQIRHLEQVLEQPLFEYIGKKLYVTSAGEQVAGFVKSMFADLEDMQSTLSEMTGSVSGILDLAAVSTAQYVVPHLLVGFLRQYPRVRVKLTVVNRSKAIAILDENLNDLVIMGMVPEDRLLSVMPFLDNELIPVVHAGHVLAGQPIVKHEDFFLLPMLVREPGSGTRHAVEAFCSEQKISINPLMELGSNAAVKHGVLAGLGVAVMPRLSVQLELEKGILHQLSMDGFPLRRSWNTVYPRNKHLSPAAEAFLSYIELNIPSIKEHFENLYKI</sequence>
<dbReference type="GO" id="GO:0000976">
    <property type="term" value="F:transcription cis-regulatory region binding"/>
    <property type="evidence" value="ECO:0007669"/>
    <property type="project" value="TreeGrafter"/>
</dbReference>
<reference evidence="7" key="1">
    <citation type="submission" date="2017-01" db="EMBL/GenBank/DDBJ databases">
        <authorList>
            <person name="Varghese N."/>
            <person name="Submissions S."/>
        </authorList>
    </citation>
    <scope>NUCLEOTIDE SEQUENCE [LARGE SCALE GENOMIC DNA]</scope>
    <source>
        <strain evidence="7">DSM 22306</strain>
    </source>
</reference>
<dbReference type="Pfam" id="PF03466">
    <property type="entry name" value="LysR_substrate"/>
    <property type="match status" value="1"/>
</dbReference>
<dbReference type="SUPFAM" id="SSF46785">
    <property type="entry name" value="Winged helix' DNA-binding domain"/>
    <property type="match status" value="1"/>
</dbReference>
<dbReference type="InterPro" id="IPR005119">
    <property type="entry name" value="LysR_subst-bd"/>
</dbReference>
<evidence type="ECO:0000256" key="3">
    <source>
        <dbReference type="ARBA" id="ARBA00023125"/>
    </source>
</evidence>
<evidence type="ECO:0000259" key="5">
    <source>
        <dbReference type="PROSITE" id="PS50931"/>
    </source>
</evidence>
<name>A0A1N7LT18_9GAMM</name>
<evidence type="ECO:0000256" key="1">
    <source>
        <dbReference type="ARBA" id="ARBA00009437"/>
    </source>
</evidence>
<dbReference type="InterPro" id="IPR000847">
    <property type="entry name" value="LysR_HTH_N"/>
</dbReference>
<evidence type="ECO:0000256" key="2">
    <source>
        <dbReference type="ARBA" id="ARBA00023015"/>
    </source>
</evidence>
<keyword evidence="7" id="KW-1185">Reference proteome</keyword>
<feature type="domain" description="HTH lysR-type" evidence="5">
    <location>
        <begin position="12"/>
        <end position="69"/>
    </location>
</feature>
<dbReference type="GO" id="GO:0003700">
    <property type="term" value="F:DNA-binding transcription factor activity"/>
    <property type="evidence" value="ECO:0007669"/>
    <property type="project" value="InterPro"/>
</dbReference>
<evidence type="ECO:0000313" key="6">
    <source>
        <dbReference type="EMBL" id="SIS76914.1"/>
    </source>
</evidence>
<dbReference type="Gene3D" id="1.10.10.10">
    <property type="entry name" value="Winged helix-like DNA-binding domain superfamily/Winged helix DNA-binding domain"/>
    <property type="match status" value="1"/>
</dbReference>
<organism evidence="6 7">
    <name type="scientific">Neptunomonas antarctica</name>
    <dbReference type="NCBI Taxonomy" id="619304"/>
    <lineage>
        <taxon>Bacteria</taxon>
        <taxon>Pseudomonadati</taxon>
        <taxon>Pseudomonadota</taxon>
        <taxon>Gammaproteobacteria</taxon>
        <taxon>Oceanospirillales</taxon>
        <taxon>Oceanospirillaceae</taxon>
        <taxon>Neptunomonas</taxon>
    </lineage>
</organism>
<dbReference type="OrthoDB" id="9785745at2"/>
<proteinExistence type="inferred from homology"/>
<dbReference type="STRING" id="619304.SAMN05421760_104302"/>
<dbReference type="RefSeq" id="WP_054341257.1">
    <property type="nucleotide sequence ID" value="NZ_FTOE01000004.1"/>
</dbReference>
<dbReference type="Proteomes" id="UP000185999">
    <property type="component" value="Unassembled WGS sequence"/>
</dbReference>
<dbReference type="PANTHER" id="PTHR30126">
    <property type="entry name" value="HTH-TYPE TRANSCRIPTIONAL REGULATOR"/>
    <property type="match status" value="1"/>
</dbReference>
<dbReference type="PROSITE" id="PS50931">
    <property type="entry name" value="HTH_LYSR"/>
    <property type="match status" value="1"/>
</dbReference>
<dbReference type="InterPro" id="IPR036388">
    <property type="entry name" value="WH-like_DNA-bd_sf"/>
</dbReference>
<evidence type="ECO:0000256" key="4">
    <source>
        <dbReference type="ARBA" id="ARBA00023163"/>
    </source>
</evidence>
<dbReference type="PANTHER" id="PTHR30126:SF5">
    <property type="entry name" value="HTH-TYPE TRANSCRIPTIONAL ACTIVATOR CMPR"/>
    <property type="match status" value="1"/>
</dbReference>
<accession>A0A1N7LT18</accession>
<gene>
    <name evidence="6" type="ORF">SAMN05421760_104302</name>
</gene>
<keyword evidence="2" id="KW-0805">Transcription regulation</keyword>
<dbReference type="Gene3D" id="3.40.190.290">
    <property type="match status" value="1"/>
</dbReference>
<keyword evidence="4" id="KW-0804">Transcription</keyword>
<comment type="similarity">
    <text evidence="1">Belongs to the LysR transcriptional regulatory family.</text>
</comment>
<keyword evidence="3 6" id="KW-0238">DNA-binding</keyword>
<dbReference type="EMBL" id="FTOE01000004">
    <property type="protein sequence ID" value="SIS76914.1"/>
    <property type="molecule type" value="Genomic_DNA"/>
</dbReference>